<keyword evidence="3" id="KW-1185">Reference proteome</keyword>
<sequence length="155" mass="15340">MLTPSRHTTPVVLASAVALLLAGCGSDGSDNSNSGAPQKSHGPTRSATPPSKAPTSSPPPAKTSSPPKAVDGTNLAACGDGTCEVEVKTGDVISVKSSSGAKEFMITGLSEDGPTVAVGPFDNPMTTTVNGGVEINGVSLEITPLNGKRAIAKVS</sequence>
<organism evidence="2 3">
    <name type="scientific">Streptomyces tsukubensis</name>
    <dbReference type="NCBI Taxonomy" id="83656"/>
    <lineage>
        <taxon>Bacteria</taxon>
        <taxon>Bacillati</taxon>
        <taxon>Actinomycetota</taxon>
        <taxon>Actinomycetes</taxon>
        <taxon>Kitasatosporales</taxon>
        <taxon>Streptomycetaceae</taxon>
        <taxon>Streptomyces</taxon>
    </lineage>
</organism>
<dbReference type="Proteomes" id="UP000190539">
    <property type="component" value="Unassembled WGS sequence"/>
</dbReference>
<dbReference type="AlphaFoldDB" id="A0A1V4A227"/>
<comment type="caution">
    <text evidence="2">The sequence shown here is derived from an EMBL/GenBank/DDBJ whole genome shotgun (WGS) entry which is preliminary data.</text>
</comment>
<dbReference type="EMBL" id="MVFC01000030">
    <property type="protein sequence ID" value="OON73876.1"/>
    <property type="molecule type" value="Genomic_DNA"/>
</dbReference>
<protein>
    <recommendedName>
        <fullName evidence="4">Lipoprotein</fullName>
    </recommendedName>
</protein>
<dbReference type="OrthoDB" id="3627712at2"/>
<feature type="compositionally biased region" description="Low complexity" evidence="1">
    <location>
        <begin position="24"/>
        <end position="35"/>
    </location>
</feature>
<name>A0A1V4A227_9ACTN</name>
<evidence type="ECO:0000313" key="2">
    <source>
        <dbReference type="EMBL" id="OON73876.1"/>
    </source>
</evidence>
<evidence type="ECO:0000256" key="1">
    <source>
        <dbReference type="SAM" id="MobiDB-lite"/>
    </source>
</evidence>
<reference evidence="2 3" key="1">
    <citation type="submission" date="2017-02" db="EMBL/GenBank/DDBJ databases">
        <title>Draft Genome Sequence of Streptomyces tsukubaensis F601, a Producer of the immunosuppressant tacrolimus FK506.</title>
        <authorList>
            <person name="Zong G."/>
            <person name="Zhong C."/>
            <person name="Fu J."/>
            <person name="Qin R."/>
            <person name="Cao G."/>
        </authorList>
    </citation>
    <scope>NUCLEOTIDE SEQUENCE [LARGE SCALE GENOMIC DNA]</scope>
    <source>
        <strain evidence="2 3">F601</strain>
    </source>
</reference>
<dbReference type="STRING" id="83656.B1H18_26850"/>
<evidence type="ECO:0008006" key="4">
    <source>
        <dbReference type="Google" id="ProtNLM"/>
    </source>
</evidence>
<dbReference type="PROSITE" id="PS51257">
    <property type="entry name" value="PROKAR_LIPOPROTEIN"/>
    <property type="match status" value="1"/>
</dbReference>
<dbReference type="RefSeq" id="WP_077972229.1">
    <property type="nucleotide sequence ID" value="NZ_CP045178.1"/>
</dbReference>
<feature type="region of interest" description="Disordered" evidence="1">
    <location>
        <begin position="24"/>
        <end position="77"/>
    </location>
</feature>
<evidence type="ECO:0000313" key="3">
    <source>
        <dbReference type="Proteomes" id="UP000190539"/>
    </source>
</evidence>
<gene>
    <name evidence="2" type="ORF">B1H18_26850</name>
</gene>
<accession>A0A1V4A227</accession>
<feature type="compositionally biased region" description="Low complexity" evidence="1">
    <location>
        <begin position="43"/>
        <end position="55"/>
    </location>
</feature>
<proteinExistence type="predicted"/>